<accession>A0A5P3AY06</accession>
<evidence type="ECO:0000313" key="2">
    <source>
        <dbReference type="Proteomes" id="UP000326091"/>
    </source>
</evidence>
<evidence type="ECO:0000313" key="1">
    <source>
        <dbReference type="EMBL" id="QEW38602.1"/>
    </source>
</evidence>
<dbReference type="AlphaFoldDB" id="A0A5P3AY06"/>
<gene>
    <name evidence="1" type="ORF">VIC01_04246</name>
</gene>
<reference evidence="1 2" key="1">
    <citation type="submission" date="2019-09" db="EMBL/GenBank/DDBJ databases">
        <title>Commensal-derived Metabolites Govern Vibrio cholerae Pathogenesis in Host.</title>
        <authorList>
            <person name="Yoon S.S."/>
            <person name="Yoon M.Y."/>
        </authorList>
    </citation>
    <scope>NUCLEOTIDE SEQUENCE [LARGE SCALE GENOMIC DNA]</scope>
    <source>
        <strain evidence="1 2">VIC01</strain>
    </source>
</reference>
<dbReference type="EMBL" id="CP043529">
    <property type="protein sequence ID" value="QEW38602.1"/>
    <property type="molecule type" value="Genomic_DNA"/>
</dbReference>
<dbReference type="RefSeq" id="WP_151061942.1">
    <property type="nucleotide sequence ID" value="NZ_CACRTA010000013.1"/>
</dbReference>
<sequence length="68" mass="8001">MDINDVKLNWKERTDVLSKMIRTFGKQKTAEQIDGFIDKLIAVEGDEDKELVEFLFKLRCDVLKDRVI</sequence>
<name>A0A5P3AY06_PHOVU</name>
<proteinExistence type="predicted"/>
<protein>
    <submittedName>
        <fullName evidence="1">Uncharacterized protein</fullName>
    </submittedName>
</protein>
<organism evidence="1 2">
    <name type="scientific">Phocaeicola vulgatus</name>
    <name type="common">Bacteroides vulgatus</name>
    <dbReference type="NCBI Taxonomy" id="821"/>
    <lineage>
        <taxon>Bacteria</taxon>
        <taxon>Pseudomonadati</taxon>
        <taxon>Bacteroidota</taxon>
        <taxon>Bacteroidia</taxon>
        <taxon>Bacteroidales</taxon>
        <taxon>Bacteroidaceae</taxon>
        <taxon>Phocaeicola</taxon>
    </lineage>
</organism>
<dbReference type="Proteomes" id="UP000326091">
    <property type="component" value="Chromosome"/>
</dbReference>